<dbReference type="STRING" id="1612624.ADU59_27720"/>
<gene>
    <name evidence="1" type="ORF">ADU59_27720</name>
</gene>
<dbReference type="Proteomes" id="UP000093111">
    <property type="component" value="Unassembled WGS sequence"/>
</dbReference>
<evidence type="ECO:0000313" key="1">
    <source>
        <dbReference type="EMBL" id="OBZ92285.1"/>
    </source>
</evidence>
<name>A0A1C7NTF9_9HYPH</name>
<protein>
    <recommendedName>
        <fullName evidence="3">SAM-dependent methyltransferase</fullName>
    </recommendedName>
</protein>
<dbReference type="RefSeq" id="WP_068958765.1">
    <property type="nucleotide sequence ID" value="NZ_LGLV01000021.1"/>
</dbReference>
<comment type="caution">
    <text evidence="1">The sequence shown here is derived from an EMBL/GenBank/DDBJ whole genome shotgun (WGS) entry which is preliminary data.</text>
</comment>
<evidence type="ECO:0008006" key="3">
    <source>
        <dbReference type="Google" id="ProtNLM"/>
    </source>
</evidence>
<organism evidence="1 2">
    <name type="scientific">Pararhizobium polonicum</name>
    <dbReference type="NCBI Taxonomy" id="1612624"/>
    <lineage>
        <taxon>Bacteria</taxon>
        <taxon>Pseudomonadati</taxon>
        <taxon>Pseudomonadota</taxon>
        <taxon>Alphaproteobacteria</taxon>
        <taxon>Hyphomicrobiales</taxon>
        <taxon>Rhizobiaceae</taxon>
        <taxon>Rhizobium/Agrobacterium group</taxon>
        <taxon>Pararhizobium</taxon>
    </lineage>
</organism>
<proteinExistence type="predicted"/>
<accession>A0A1C7NTF9</accession>
<keyword evidence="2" id="KW-1185">Reference proteome</keyword>
<reference evidence="1 2" key="1">
    <citation type="journal article" date="2016" name="Syst. Appl. Microbiol.">
        <title>Pararhizobium polonicum sp. nov. isolated from tumors on stone fruit rootstocks.</title>
        <authorList>
            <person name="Pulawska J."/>
            <person name="Kuzmanovic N."/>
            <person name="Willems A."/>
            <person name="Pothier J.F."/>
        </authorList>
    </citation>
    <scope>NUCLEOTIDE SEQUENCE [LARGE SCALE GENOMIC DNA]</scope>
    <source>
        <strain evidence="1 2">F5.1</strain>
    </source>
</reference>
<dbReference type="OrthoDB" id="8064566at2"/>
<dbReference type="AlphaFoldDB" id="A0A1C7NTF9"/>
<dbReference type="EMBL" id="LGLV01000021">
    <property type="protein sequence ID" value="OBZ92285.1"/>
    <property type="molecule type" value="Genomic_DNA"/>
</dbReference>
<dbReference type="PATRIC" id="fig|1612624.7.peg.3283"/>
<evidence type="ECO:0000313" key="2">
    <source>
        <dbReference type="Proteomes" id="UP000093111"/>
    </source>
</evidence>
<sequence>MMKTTRADEANTTDWHESAFDIIRGLSAYTGSSLIEGLAKVVAKYPDADLGTAFNHKQVGSKIWARDKLFESLGGKFKHIVLLGGWYGVLPAMLFDDSRFDIALFESIDIDPDVAQVAETLNAKAGGRFRTTTQDMYALDYKALGADLVINTSCEHIADLPAWLSLLPRGTQVMLQSNDYFSEPTHINCVPSLEAFQAQTSLSHVAFAGSLAMKKYTRFMVIGTV</sequence>